<organism evidence="4 5">
    <name type="scientific">Phomopsis amygdali</name>
    <name type="common">Fusicoccum amygdali</name>
    <dbReference type="NCBI Taxonomy" id="1214568"/>
    <lineage>
        <taxon>Eukaryota</taxon>
        <taxon>Fungi</taxon>
        <taxon>Dikarya</taxon>
        <taxon>Ascomycota</taxon>
        <taxon>Pezizomycotina</taxon>
        <taxon>Sordariomycetes</taxon>
        <taxon>Sordariomycetidae</taxon>
        <taxon>Diaporthales</taxon>
        <taxon>Diaporthaceae</taxon>
        <taxon>Diaporthe</taxon>
    </lineage>
</organism>
<reference evidence="4" key="1">
    <citation type="submission" date="2023-06" db="EMBL/GenBank/DDBJ databases">
        <authorList>
            <person name="Noh H."/>
        </authorList>
    </citation>
    <scope>NUCLEOTIDE SEQUENCE</scope>
    <source>
        <strain evidence="4">DUCC20226</strain>
    </source>
</reference>
<evidence type="ECO:0000256" key="3">
    <source>
        <dbReference type="SAM" id="SignalP"/>
    </source>
</evidence>
<dbReference type="PANTHER" id="PTHR33630">
    <property type="entry name" value="CUTINASE RV1984C-RELATED-RELATED"/>
    <property type="match status" value="1"/>
</dbReference>
<dbReference type="InterPro" id="IPR029058">
    <property type="entry name" value="AB_hydrolase_fold"/>
</dbReference>
<dbReference type="Gene3D" id="3.40.50.1820">
    <property type="entry name" value="alpha/beta hydrolase"/>
    <property type="match status" value="1"/>
</dbReference>
<feature type="chain" id="PRO_5042105794" evidence="3">
    <location>
        <begin position="22"/>
        <end position="233"/>
    </location>
</feature>
<sequence length="233" mass="25283">MGPMRNMRLLMLPAVIPSVFSTLCTPLACSSVHVFLVRGTNEPYPGRQLPTAEAICKDWDCSWSNIEYPAVFNDYCESAETGIANLGKAVTDYATRCPDSKIVLSGHSQGGQVVGDYLGGGGGNATSCTQETSQGISPGTFPADHIIAALMFGSPRHNANQSYNLLVGARATSAWPREGEQLQALNLWSDKLRDYCNLDDPACAGGLNWTAHENYFELYKDDSAQFVRFKACQ</sequence>
<feature type="signal peptide" evidence="3">
    <location>
        <begin position="1"/>
        <end position="21"/>
    </location>
</feature>
<evidence type="ECO:0000313" key="5">
    <source>
        <dbReference type="Proteomes" id="UP001265746"/>
    </source>
</evidence>
<proteinExistence type="predicted"/>
<keyword evidence="3" id="KW-0732">Signal</keyword>
<comment type="caution">
    <text evidence="4">The sequence shown here is derived from an EMBL/GenBank/DDBJ whole genome shotgun (WGS) entry which is preliminary data.</text>
</comment>
<dbReference type="Pfam" id="PF01083">
    <property type="entry name" value="Cutinase"/>
    <property type="match status" value="1"/>
</dbReference>
<name>A0AAD9SML2_PHOAM</name>
<keyword evidence="1" id="KW-0378">Hydrolase</keyword>
<keyword evidence="2" id="KW-1015">Disulfide bond</keyword>
<dbReference type="PANTHER" id="PTHR33630:SF13">
    <property type="entry name" value="ACETYLXYLAN ESTERASE"/>
    <property type="match status" value="1"/>
</dbReference>
<dbReference type="SMART" id="SM01110">
    <property type="entry name" value="Cutinase"/>
    <property type="match status" value="1"/>
</dbReference>
<accession>A0AAD9SML2</accession>
<dbReference type="AlphaFoldDB" id="A0AAD9SML2"/>
<evidence type="ECO:0000256" key="2">
    <source>
        <dbReference type="ARBA" id="ARBA00023157"/>
    </source>
</evidence>
<dbReference type="Proteomes" id="UP001265746">
    <property type="component" value="Unassembled WGS sequence"/>
</dbReference>
<keyword evidence="5" id="KW-1185">Reference proteome</keyword>
<evidence type="ECO:0000313" key="4">
    <source>
        <dbReference type="EMBL" id="KAK2611420.1"/>
    </source>
</evidence>
<dbReference type="GO" id="GO:0052689">
    <property type="term" value="F:carboxylic ester hydrolase activity"/>
    <property type="evidence" value="ECO:0007669"/>
    <property type="project" value="UniProtKB-ARBA"/>
</dbReference>
<gene>
    <name evidence="4" type="ORF">N8I77_004759</name>
</gene>
<dbReference type="InterPro" id="IPR000675">
    <property type="entry name" value="Cutinase/axe"/>
</dbReference>
<dbReference type="SUPFAM" id="SSF53474">
    <property type="entry name" value="alpha/beta-Hydrolases"/>
    <property type="match status" value="1"/>
</dbReference>
<evidence type="ECO:0000256" key="1">
    <source>
        <dbReference type="ARBA" id="ARBA00022801"/>
    </source>
</evidence>
<dbReference type="EMBL" id="JAUJFL010000002">
    <property type="protein sequence ID" value="KAK2611420.1"/>
    <property type="molecule type" value="Genomic_DNA"/>
</dbReference>
<protein>
    <submittedName>
        <fullName evidence="4">Uncharacterized protein</fullName>
    </submittedName>
</protein>